<dbReference type="PANTHER" id="PTHR47099">
    <property type="entry name" value="METHYLCOBAMIDE:COM METHYLTRANSFERASE MTBA"/>
    <property type="match status" value="1"/>
</dbReference>
<dbReference type="Pfam" id="PF01208">
    <property type="entry name" value="URO-D"/>
    <property type="match status" value="1"/>
</dbReference>
<dbReference type="EMBL" id="DF820474">
    <property type="protein sequence ID" value="GAK60613.1"/>
    <property type="molecule type" value="Genomic_DNA"/>
</dbReference>
<dbReference type="InterPro" id="IPR038071">
    <property type="entry name" value="UROD/MetE-like_sf"/>
</dbReference>
<evidence type="ECO:0000313" key="3">
    <source>
        <dbReference type="Proteomes" id="UP000030661"/>
    </source>
</evidence>
<dbReference type="InterPro" id="IPR052024">
    <property type="entry name" value="Methanogen_methyltrans"/>
</dbReference>
<dbReference type="PANTHER" id="PTHR47099:SF1">
    <property type="entry name" value="METHYLCOBAMIDE:COM METHYLTRANSFERASE MTBA"/>
    <property type="match status" value="1"/>
</dbReference>
<evidence type="ECO:0000259" key="1">
    <source>
        <dbReference type="Pfam" id="PF01208"/>
    </source>
</evidence>
<keyword evidence="3" id="KW-1185">Reference proteome</keyword>
<dbReference type="AlphaFoldDB" id="A0A081C7Q8"/>
<dbReference type="STRING" id="1499967.U27_00510"/>
<evidence type="ECO:0000313" key="2">
    <source>
        <dbReference type="EMBL" id="GAK60613.1"/>
    </source>
</evidence>
<dbReference type="HOGENOM" id="CLU_054162_0_0_0"/>
<organism evidence="2">
    <name type="scientific">Vecturithrix granuli</name>
    <dbReference type="NCBI Taxonomy" id="1499967"/>
    <lineage>
        <taxon>Bacteria</taxon>
        <taxon>Candidatus Moduliflexota</taxon>
        <taxon>Candidatus Vecturitrichia</taxon>
        <taxon>Candidatus Vecturitrichales</taxon>
        <taxon>Candidatus Vecturitrichaceae</taxon>
        <taxon>Candidatus Vecturithrix</taxon>
    </lineage>
</organism>
<protein>
    <submittedName>
        <fullName evidence="2">Uroporphyrinogen-III decarboxylase</fullName>
    </submittedName>
</protein>
<dbReference type="eggNOG" id="COG0407">
    <property type="taxonomic scope" value="Bacteria"/>
</dbReference>
<name>A0A081C7Q8_VECG1</name>
<feature type="domain" description="Uroporphyrinogen decarboxylase (URO-D)" evidence="1">
    <location>
        <begin position="126"/>
        <end position="370"/>
    </location>
</feature>
<reference evidence="2" key="1">
    <citation type="journal article" date="2015" name="PeerJ">
        <title>First genomic representation of candidate bacterial phylum KSB3 points to enhanced environmental sensing as a trigger of wastewater bulking.</title>
        <authorList>
            <person name="Sekiguchi Y."/>
            <person name="Ohashi A."/>
            <person name="Parks D.H."/>
            <person name="Yamauchi T."/>
            <person name="Tyson G.W."/>
            <person name="Hugenholtz P."/>
        </authorList>
    </citation>
    <scope>NUCLEOTIDE SEQUENCE [LARGE SCALE GENOMIC DNA]</scope>
</reference>
<dbReference type="Gene3D" id="3.20.20.210">
    <property type="match status" value="1"/>
</dbReference>
<dbReference type="GO" id="GO:0004853">
    <property type="term" value="F:uroporphyrinogen decarboxylase activity"/>
    <property type="evidence" value="ECO:0007669"/>
    <property type="project" value="InterPro"/>
</dbReference>
<sequence length="380" mass="43040">MTHRERVMTAVNHQEPDRVPCDLAGTKCTSLHRIVYENVRKLLQFETKPPVIWDVMQQIVLPDEDILEYFDIDTRSLYAGAPDHFIPPDLGPNAYQDEWGVIRTCPDGGYYFDLAQCPFEDEPGIEALEHFPWPDPDDPGRVRGLRERAAYLHEHTDYAVVLNLGATILHTSQYMRGFEGWFVDLAARPEFMHALMDKILDVHLRTIRNIFREVDGRHVDIAFIADDLAGDAQLMISPRMYRTFLKPRHQQLIACIRDYTQAKIMYHSCGAVRPLIPDLIEIGVEILNPIQTTAKGMNPASLKAEFGDQLTFWGGIDTREILPHGSVEDVAQEVRQVIHDLGAGGGYVLNFVHNAQPDVKPENVCAMFAAGKINGAYPLR</sequence>
<dbReference type="InterPro" id="IPR000257">
    <property type="entry name" value="Uroporphyrinogen_deCOase"/>
</dbReference>
<accession>A0A081C7Q8</accession>
<proteinExistence type="predicted"/>
<gene>
    <name evidence="2" type="ORF">U27_00510</name>
</gene>
<dbReference type="GO" id="GO:0006779">
    <property type="term" value="P:porphyrin-containing compound biosynthetic process"/>
    <property type="evidence" value="ECO:0007669"/>
    <property type="project" value="InterPro"/>
</dbReference>
<dbReference type="Proteomes" id="UP000030661">
    <property type="component" value="Unassembled WGS sequence"/>
</dbReference>
<dbReference type="SUPFAM" id="SSF51726">
    <property type="entry name" value="UROD/MetE-like"/>
    <property type="match status" value="1"/>
</dbReference>